<dbReference type="SUPFAM" id="SSF52242">
    <property type="entry name" value="Cobalamin (vitamin B12)-binding domain"/>
    <property type="match status" value="1"/>
</dbReference>
<reference evidence="1" key="1">
    <citation type="journal article" date="2014" name="Front. Microbiol.">
        <title>High frequency of phylogenetically diverse reductive dehalogenase-homologous genes in deep subseafloor sedimentary metagenomes.</title>
        <authorList>
            <person name="Kawai M."/>
            <person name="Futagami T."/>
            <person name="Toyoda A."/>
            <person name="Takaki Y."/>
            <person name="Nishi S."/>
            <person name="Hori S."/>
            <person name="Arai W."/>
            <person name="Tsubouchi T."/>
            <person name="Morono Y."/>
            <person name="Uchiyama I."/>
            <person name="Ito T."/>
            <person name="Fujiyama A."/>
            <person name="Inagaki F."/>
            <person name="Takami H."/>
        </authorList>
    </citation>
    <scope>NUCLEOTIDE SEQUENCE</scope>
    <source>
        <strain evidence="1">Expedition CK06-06</strain>
    </source>
</reference>
<proteinExistence type="predicted"/>
<dbReference type="GO" id="GO:0031419">
    <property type="term" value="F:cobalamin binding"/>
    <property type="evidence" value="ECO:0007669"/>
    <property type="project" value="InterPro"/>
</dbReference>
<comment type="caution">
    <text evidence="1">The sequence shown here is derived from an EMBL/GenBank/DDBJ whole genome shotgun (WGS) entry which is preliminary data.</text>
</comment>
<dbReference type="AlphaFoldDB" id="X1KNZ9"/>
<organism evidence="1">
    <name type="scientific">marine sediment metagenome</name>
    <dbReference type="NCBI Taxonomy" id="412755"/>
    <lineage>
        <taxon>unclassified sequences</taxon>
        <taxon>metagenomes</taxon>
        <taxon>ecological metagenomes</taxon>
    </lineage>
</organism>
<dbReference type="EMBL" id="BARU01038352">
    <property type="protein sequence ID" value="GAH83743.1"/>
    <property type="molecule type" value="Genomic_DNA"/>
</dbReference>
<evidence type="ECO:0000313" key="1">
    <source>
        <dbReference type="EMBL" id="GAH83743.1"/>
    </source>
</evidence>
<accession>X1KNZ9</accession>
<dbReference type="Gene3D" id="3.40.50.280">
    <property type="entry name" value="Cobalamin-binding domain"/>
    <property type="match status" value="1"/>
</dbReference>
<protein>
    <submittedName>
        <fullName evidence="1">Uncharacterized protein</fullName>
    </submittedName>
</protein>
<sequence length="52" mass="5908">MTWGVNIKAEEFLEAIDKYQANILVMSALLTTTAVEQRKVIDALEEKGIRKK</sequence>
<gene>
    <name evidence="1" type="ORF">S03H2_59632</name>
</gene>
<name>X1KNZ9_9ZZZZ</name>
<dbReference type="InterPro" id="IPR036724">
    <property type="entry name" value="Cobalamin-bd_sf"/>
</dbReference>
<dbReference type="GO" id="GO:0046872">
    <property type="term" value="F:metal ion binding"/>
    <property type="evidence" value="ECO:0007669"/>
    <property type="project" value="InterPro"/>
</dbReference>
<feature type="non-terminal residue" evidence="1">
    <location>
        <position position="52"/>
    </location>
</feature>